<name>A0A2X1UUH5_9BURK</name>
<sequence>MNKVKEMYIKGLAWDFMRYFITHDGKELMGEKSKDTKPIPKPALLGENWNDWNLDLVLRPRSTAKKLVWQGDHGRANVFRSNSDKAVRFERFIAYQKNLRASARPDKALSNRFGSDVSILKSLPNSDPLMYTEILLACLYSLASNYQINEEDILFDVGGIYYKLQGNKIYKLTEQGEIKLTMLENFNWKEFLTCRRRNHYSANPTAYAIHQACERGLLTGDKTLQRVADTVLNVAPKKLLDDLLKYTPERFQEEDDKPVFDWQVMSKLLRAERLGQALLDNVDFTDLSLDKMNTQIVYFTNNLGPKVHLHNKLGVMSRLNAFVCPSKRKENNYVIGFFRESWEW</sequence>
<evidence type="ECO:0000313" key="2">
    <source>
        <dbReference type="Proteomes" id="UP000250242"/>
    </source>
</evidence>
<reference evidence="1 2" key="1">
    <citation type="submission" date="2018-06" db="EMBL/GenBank/DDBJ databases">
        <authorList>
            <consortium name="Pathogen Informatics"/>
            <person name="Doyle S."/>
        </authorList>
    </citation>
    <scope>NUCLEOTIDE SEQUENCE [LARGE SCALE GENOMIC DNA]</scope>
    <source>
        <strain evidence="1 2">NCTC11009</strain>
    </source>
</reference>
<proteinExistence type="predicted"/>
<accession>A0A2X1UUH5</accession>
<dbReference type="EMBL" id="UATH01000001">
    <property type="protein sequence ID" value="SPY08071.1"/>
    <property type="molecule type" value="Genomic_DNA"/>
</dbReference>
<protein>
    <submittedName>
        <fullName evidence="1">Uncharacterized protein</fullName>
    </submittedName>
</protein>
<dbReference type="RefSeq" id="WP_113062540.1">
    <property type="nucleotide sequence ID" value="NZ_UATH01000001.1"/>
</dbReference>
<dbReference type="Proteomes" id="UP000250242">
    <property type="component" value="Unassembled WGS sequence"/>
</dbReference>
<organism evidence="1 2">
    <name type="scientific">Oligella urethralis</name>
    <dbReference type="NCBI Taxonomy" id="90245"/>
    <lineage>
        <taxon>Bacteria</taxon>
        <taxon>Pseudomonadati</taxon>
        <taxon>Pseudomonadota</taxon>
        <taxon>Betaproteobacteria</taxon>
        <taxon>Burkholderiales</taxon>
        <taxon>Alcaligenaceae</taxon>
        <taxon>Oligella</taxon>
    </lineage>
</organism>
<gene>
    <name evidence="1" type="ORF">NCTC11009_01288</name>
</gene>
<dbReference type="AlphaFoldDB" id="A0A2X1UUH5"/>
<evidence type="ECO:0000313" key="1">
    <source>
        <dbReference type="EMBL" id="SPY08071.1"/>
    </source>
</evidence>